<proteinExistence type="predicted"/>
<organism evidence="1 2">
    <name type="scientific">Streptosporangium vulgare</name>
    <dbReference type="NCBI Taxonomy" id="46190"/>
    <lineage>
        <taxon>Bacteria</taxon>
        <taxon>Bacillati</taxon>
        <taxon>Actinomycetota</taxon>
        <taxon>Actinomycetes</taxon>
        <taxon>Streptosporangiales</taxon>
        <taxon>Streptosporangiaceae</taxon>
        <taxon>Streptosporangium</taxon>
    </lineage>
</organism>
<keyword evidence="2" id="KW-1185">Reference proteome</keyword>
<comment type="caution">
    <text evidence="1">The sequence shown here is derived from an EMBL/GenBank/DDBJ whole genome shotgun (WGS) entry which is preliminary data.</text>
</comment>
<dbReference type="EMBL" id="JBHMBS010000015">
    <property type="protein sequence ID" value="MFB9679377.1"/>
    <property type="molecule type" value="Genomic_DNA"/>
</dbReference>
<evidence type="ECO:0000313" key="2">
    <source>
        <dbReference type="Proteomes" id="UP001589610"/>
    </source>
</evidence>
<dbReference type="RefSeq" id="WP_344743947.1">
    <property type="nucleotide sequence ID" value="NZ_BAAAWW010000036.1"/>
</dbReference>
<protein>
    <recommendedName>
        <fullName evidence="3">SAM-dependent methyltransferase</fullName>
    </recommendedName>
</protein>
<dbReference type="Proteomes" id="UP001589610">
    <property type="component" value="Unassembled WGS sequence"/>
</dbReference>
<evidence type="ECO:0008006" key="3">
    <source>
        <dbReference type="Google" id="ProtNLM"/>
    </source>
</evidence>
<gene>
    <name evidence="1" type="ORF">ACFFRH_28180</name>
</gene>
<sequence>MIRRYAPVAAAMNDFYWDVFGTSRTTPYPSGKIEHAMSTLR</sequence>
<reference evidence="1 2" key="1">
    <citation type="submission" date="2024-09" db="EMBL/GenBank/DDBJ databases">
        <authorList>
            <person name="Sun Q."/>
            <person name="Mori K."/>
        </authorList>
    </citation>
    <scope>NUCLEOTIDE SEQUENCE [LARGE SCALE GENOMIC DNA]</scope>
    <source>
        <strain evidence="1 2">JCM 3028</strain>
    </source>
</reference>
<evidence type="ECO:0000313" key="1">
    <source>
        <dbReference type="EMBL" id="MFB9679377.1"/>
    </source>
</evidence>
<accession>A0ABV5TJW9</accession>
<name>A0ABV5TJW9_9ACTN</name>